<dbReference type="Proteomes" id="UP000236884">
    <property type="component" value="Chromosome"/>
</dbReference>
<gene>
    <name evidence="2" type="ORF">GJW-30_1_00998</name>
</gene>
<dbReference type="PANTHER" id="PTHR42928:SF5">
    <property type="entry name" value="BLR1237 PROTEIN"/>
    <property type="match status" value="1"/>
</dbReference>
<sequence length="327" mass="34105">MTHLSNRRRFLQLSAGTLAAPIFVRNAFAQTYPARPVKVMVGFAAGGATDVCTRIAVEWLGQKLGQPFVVENRTGAGSNIAAQAAIASQGDGYTLLASTASNAVNATYYPNLPFNIVNDTVPIGGVVSYPLILVISPSLPVKTIAEFIAYTKANPGKVNIGSFGSGTSSHLTGELFKTMTGVAYTHIPYRGEAAALPDIIAGQVQGMFCTPSAGLPLIRDGKIRAIGVSTAKRFESLPDVPPIGDTVQGFDASSWVGLSAPKGTPAAIVERVNQALVAGLEDASLKSRYGELGVAPMPMAPAAYGKLMADEVEKWGKVVKLAGIKAE</sequence>
<dbReference type="PANTHER" id="PTHR42928">
    <property type="entry name" value="TRICARBOXYLATE-BINDING PROTEIN"/>
    <property type="match status" value="1"/>
</dbReference>
<evidence type="ECO:0000313" key="2">
    <source>
        <dbReference type="EMBL" id="BAT58472.1"/>
    </source>
</evidence>
<keyword evidence="3" id="KW-1185">Reference proteome</keyword>
<dbReference type="OrthoDB" id="7249444at2"/>
<dbReference type="RefSeq" id="WP_096352440.1">
    <property type="nucleotide sequence ID" value="NZ_AP014946.1"/>
</dbReference>
<organism evidence="2 3">
    <name type="scientific">Variibacter gotjawalensis</name>
    <dbReference type="NCBI Taxonomy" id="1333996"/>
    <lineage>
        <taxon>Bacteria</taxon>
        <taxon>Pseudomonadati</taxon>
        <taxon>Pseudomonadota</taxon>
        <taxon>Alphaproteobacteria</taxon>
        <taxon>Hyphomicrobiales</taxon>
        <taxon>Nitrobacteraceae</taxon>
        <taxon>Variibacter</taxon>
    </lineage>
</organism>
<dbReference type="Gene3D" id="3.40.190.10">
    <property type="entry name" value="Periplasmic binding protein-like II"/>
    <property type="match status" value="1"/>
</dbReference>
<dbReference type="KEGG" id="vgo:GJW-30_1_00998"/>
<dbReference type="Pfam" id="PF03401">
    <property type="entry name" value="TctC"/>
    <property type="match status" value="1"/>
</dbReference>
<reference evidence="2 3" key="1">
    <citation type="submission" date="2015-08" db="EMBL/GenBank/DDBJ databases">
        <title>Investigation of the bacterial diversity of lava forest soil.</title>
        <authorList>
            <person name="Lee J.S."/>
        </authorList>
    </citation>
    <scope>NUCLEOTIDE SEQUENCE [LARGE SCALE GENOMIC DNA]</scope>
    <source>
        <strain evidence="2 3">GJW-30</strain>
    </source>
</reference>
<dbReference type="Gene3D" id="3.40.190.150">
    <property type="entry name" value="Bordetella uptake gene, domain 1"/>
    <property type="match status" value="1"/>
</dbReference>
<protein>
    <submittedName>
        <fullName evidence="2">Tripartite tricarboxylate transporter family receptor</fullName>
    </submittedName>
</protein>
<proteinExistence type="inferred from homology"/>
<dbReference type="PIRSF" id="PIRSF017082">
    <property type="entry name" value="YflP"/>
    <property type="match status" value="1"/>
</dbReference>
<dbReference type="PROSITE" id="PS51318">
    <property type="entry name" value="TAT"/>
    <property type="match status" value="1"/>
</dbReference>
<name>A0A0S3PR93_9BRAD</name>
<dbReference type="SUPFAM" id="SSF53850">
    <property type="entry name" value="Periplasmic binding protein-like II"/>
    <property type="match status" value="1"/>
</dbReference>
<dbReference type="EMBL" id="AP014946">
    <property type="protein sequence ID" value="BAT58472.1"/>
    <property type="molecule type" value="Genomic_DNA"/>
</dbReference>
<dbReference type="InterPro" id="IPR006311">
    <property type="entry name" value="TAT_signal"/>
</dbReference>
<comment type="similarity">
    <text evidence="1">Belongs to the UPF0065 (bug) family.</text>
</comment>
<accession>A0A0S3PR93</accession>
<dbReference type="InterPro" id="IPR042100">
    <property type="entry name" value="Bug_dom1"/>
</dbReference>
<dbReference type="InterPro" id="IPR005064">
    <property type="entry name" value="BUG"/>
</dbReference>
<dbReference type="CDD" id="cd13578">
    <property type="entry name" value="PBP2_Bug27"/>
    <property type="match status" value="1"/>
</dbReference>
<keyword evidence="2" id="KW-0675">Receptor</keyword>
<dbReference type="AlphaFoldDB" id="A0A0S3PR93"/>
<evidence type="ECO:0000313" key="3">
    <source>
        <dbReference type="Proteomes" id="UP000236884"/>
    </source>
</evidence>
<evidence type="ECO:0000256" key="1">
    <source>
        <dbReference type="ARBA" id="ARBA00006987"/>
    </source>
</evidence>